<gene>
    <name evidence="1" type="ORF">SAMN05216498_1013</name>
</gene>
<organism evidence="1 2">
    <name type="scientific">Tenuibacillus multivorans</name>
    <dbReference type="NCBI Taxonomy" id="237069"/>
    <lineage>
        <taxon>Bacteria</taxon>
        <taxon>Bacillati</taxon>
        <taxon>Bacillota</taxon>
        <taxon>Bacilli</taxon>
        <taxon>Bacillales</taxon>
        <taxon>Bacillaceae</taxon>
        <taxon>Tenuibacillus</taxon>
    </lineage>
</organism>
<dbReference type="EMBL" id="FNIG01000001">
    <property type="protein sequence ID" value="SDM91724.1"/>
    <property type="molecule type" value="Genomic_DNA"/>
</dbReference>
<dbReference type="RefSeq" id="WP_176752934.1">
    <property type="nucleotide sequence ID" value="NZ_BJVZ01000010.1"/>
</dbReference>
<accession>A0A1G9X4M4</accession>
<protein>
    <submittedName>
        <fullName evidence="1">Uncharacterized protein</fullName>
    </submittedName>
</protein>
<reference evidence="1 2" key="1">
    <citation type="submission" date="2016-10" db="EMBL/GenBank/DDBJ databases">
        <authorList>
            <person name="de Groot N.N."/>
        </authorList>
    </citation>
    <scope>NUCLEOTIDE SEQUENCE [LARGE SCALE GENOMIC DNA]</scope>
    <source>
        <strain evidence="1 2">CGMCC 1.3442</strain>
    </source>
</reference>
<sequence>MKNNNNPGDKINKVTKELMKEGVPKRASAFAASMGYLRSEKKKNNIKNE</sequence>
<evidence type="ECO:0000313" key="2">
    <source>
        <dbReference type="Proteomes" id="UP000199334"/>
    </source>
</evidence>
<proteinExistence type="predicted"/>
<keyword evidence="2" id="KW-1185">Reference proteome</keyword>
<name>A0A1G9X4M4_9BACI</name>
<dbReference type="STRING" id="237069.SAMN05216498_1013"/>
<dbReference type="Proteomes" id="UP000199334">
    <property type="component" value="Unassembled WGS sequence"/>
</dbReference>
<evidence type="ECO:0000313" key="1">
    <source>
        <dbReference type="EMBL" id="SDM91724.1"/>
    </source>
</evidence>
<dbReference type="AlphaFoldDB" id="A0A1G9X4M4"/>